<feature type="region of interest" description="Disordered" evidence="6">
    <location>
        <begin position="72"/>
        <end position="109"/>
    </location>
</feature>
<dbReference type="PANTHER" id="PTHR43289">
    <property type="entry name" value="MITOGEN-ACTIVATED PROTEIN KINASE KINASE KINASE 20-RELATED"/>
    <property type="match status" value="1"/>
</dbReference>
<dbReference type="CDD" id="cd14014">
    <property type="entry name" value="STKc_PknB_like"/>
    <property type="match status" value="1"/>
</dbReference>
<evidence type="ECO:0000256" key="6">
    <source>
        <dbReference type="SAM" id="MobiDB-lite"/>
    </source>
</evidence>
<reference evidence="8 9" key="1">
    <citation type="journal article" date="2015" name="Genome Announc.">
        <title>Complete Genome Sequence of Cupriavidus basilensis 4G11, Isolated from the Oak Ridge Field Research Center Site.</title>
        <authorList>
            <person name="Ray J."/>
            <person name="Waters R.J."/>
            <person name="Skerker J.M."/>
            <person name="Kuehl J.V."/>
            <person name="Price M.N."/>
            <person name="Huang J."/>
            <person name="Chakraborty R."/>
            <person name="Arkin A.P."/>
            <person name="Deutschbauer A."/>
        </authorList>
    </citation>
    <scope>NUCLEOTIDE SEQUENCE [LARGE SCALE GENOMIC DNA]</scope>
    <source>
        <strain evidence="8">4G11</strain>
    </source>
</reference>
<dbReference type="InterPro" id="IPR017441">
    <property type="entry name" value="Protein_kinase_ATP_BS"/>
</dbReference>
<keyword evidence="4 5" id="KW-0067">ATP-binding</keyword>
<feature type="domain" description="Protein kinase" evidence="7">
    <location>
        <begin position="126"/>
        <end position="399"/>
    </location>
</feature>
<gene>
    <name evidence="8" type="ORF">RR42_m2585</name>
</gene>
<dbReference type="Gene3D" id="1.10.510.10">
    <property type="entry name" value="Transferase(Phosphotransferase) domain 1"/>
    <property type="match status" value="1"/>
</dbReference>
<name>A0A0C4YGY7_9BURK</name>
<dbReference type="GO" id="GO:0005524">
    <property type="term" value="F:ATP binding"/>
    <property type="evidence" value="ECO:0007669"/>
    <property type="project" value="UniProtKB-UniRule"/>
</dbReference>
<feature type="compositionally biased region" description="Low complexity" evidence="6">
    <location>
        <begin position="93"/>
        <end position="105"/>
    </location>
</feature>
<protein>
    <submittedName>
        <fullName evidence="8">Serine/threonine protein kinase</fullName>
    </submittedName>
</protein>
<dbReference type="Pfam" id="PF00069">
    <property type="entry name" value="Pkinase"/>
    <property type="match status" value="1"/>
</dbReference>
<evidence type="ECO:0000256" key="3">
    <source>
        <dbReference type="ARBA" id="ARBA00022777"/>
    </source>
</evidence>
<dbReference type="SUPFAM" id="SSF56112">
    <property type="entry name" value="Protein kinase-like (PK-like)"/>
    <property type="match status" value="1"/>
</dbReference>
<evidence type="ECO:0000256" key="2">
    <source>
        <dbReference type="ARBA" id="ARBA00022741"/>
    </source>
</evidence>
<evidence type="ECO:0000256" key="1">
    <source>
        <dbReference type="ARBA" id="ARBA00022679"/>
    </source>
</evidence>
<keyword evidence="8" id="KW-0723">Serine/threonine-protein kinase</keyword>
<keyword evidence="2 5" id="KW-0547">Nucleotide-binding</keyword>
<feature type="region of interest" description="Disordered" evidence="6">
    <location>
        <begin position="432"/>
        <end position="474"/>
    </location>
</feature>
<evidence type="ECO:0000256" key="5">
    <source>
        <dbReference type="PROSITE-ProRule" id="PRU10141"/>
    </source>
</evidence>
<dbReference type="AlphaFoldDB" id="A0A0C4YGY7"/>
<proteinExistence type="predicted"/>
<sequence>MAASMPSIPDLIRTFQSGGLSHDELLARIDSTLAVDQASATQLADMLSEENTRFPLPPGVYEEVLRRIERRGATQFEDGGEETRVQTGRAGMASAPSLPSQAPASDQAIGGAEQTKGVGDTLNGRFVLEECLGVGGMGTVYKALDLRKLEASDRKPYIAIKVLNVQFRGHPKSLIALQREARKAQTLAHRNIVTVYDFDRDGSVVYLTMEYLSGKSLNRVLRAPDFAGMPYAKALPIITGMGRALSYAHERGFVHCDFKPANVFLTDSGEVKVIDFGIARVFQQPADDADPTVFDPGTLGGMTPAYASPEMFEHREPDPRDDIYALACVTYELLTGRHPYERLSANQARGAGLKPQRPKVLSRGQWRALRAALSFDRATRTPTVARFLADMGTERHGGMPMAKLGAASVAGVLLAGGLGYYVWRARTTQEGQQPAAQSASSAVVSAPPQAAVTPSATPGAPPSAQPSEEARRERALSMQAVTPVLARAPCSLLSATGQDHALQVRGYVAERFGIKRLKEELSAVPGVQTLNLDVQALGDDKCDVVKLISPYWSGRRSATALTTIRTRAPGAQLTEGTPLIVDITTPPYDTYVYVDYYMADGKVVHMVPSQRAKANQAPASYTAAVGSLGDWVISKPFGTELIVLITTPAALFDALRPESESRQDYLRALDRQLGPMAAKHGESHIGADMVQISTNPR</sequence>
<evidence type="ECO:0000256" key="4">
    <source>
        <dbReference type="ARBA" id="ARBA00022840"/>
    </source>
</evidence>
<dbReference type="Proteomes" id="UP000031843">
    <property type="component" value="Chromosome main"/>
</dbReference>
<keyword evidence="3 8" id="KW-0418">Kinase</keyword>
<feature type="compositionally biased region" description="Low complexity" evidence="6">
    <location>
        <begin position="432"/>
        <end position="458"/>
    </location>
</feature>
<dbReference type="Gene3D" id="3.30.200.20">
    <property type="entry name" value="Phosphorylase Kinase, domain 1"/>
    <property type="match status" value="1"/>
</dbReference>
<dbReference type="EMBL" id="CP010536">
    <property type="protein sequence ID" value="AJG19971.1"/>
    <property type="molecule type" value="Genomic_DNA"/>
</dbReference>
<feature type="binding site" evidence="5">
    <location>
        <position position="161"/>
    </location>
    <ligand>
        <name>ATP</name>
        <dbReference type="ChEBI" id="CHEBI:30616"/>
    </ligand>
</feature>
<keyword evidence="1" id="KW-0808">Transferase</keyword>
<dbReference type="InterPro" id="IPR008271">
    <property type="entry name" value="Ser/Thr_kinase_AS"/>
</dbReference>
<dbReference type="PROSITE" id="PS00107">
    <property type="entry name" value="PROTEIN_KINASE_ATP"/>
    <property type="match status" value="1"/>
</dbReference>
<dbReference type="PROSITE" id="PS50011">
    <property type="entry name" value="PROTEIN_KINASE_DOM"/>
    <property type="match status" value="1"/>
</dbReference>
<dbReference type="STRING" id="68895.RR42_m2585"/>
<keyword evidence="9" id="KW-1185">Reference proteome</keyword>
<dbReference type="KEGG" id="cbw:RR42_m2585"/>
<dbReference type="InterPro" id="IPR011009">
    <property type="entry name" value="Kinase-like_dom_sf"/>
</dbReference>
<accession>A0A0C4YGY7</accession>
<evidence type="ECO:0000259" key="7">
    <source>
        <dbReference type="PROSITE" id="PS50011"/>
    </source>
</evidence>
<evidence type="ECO:0000313" key="9">
    <source>
        <dbReference type="Proteomes" id="UP000031843"/>
    </source>
</evidence>
<evidence type="ECO:0000313" key="8">
    <source>
        <dbReference type="EMBL" id="AJG19971.1"/>
    </source>
</evidence>
<dbReference type="GO" id="GO:0004674">
    <property type="term" value="F:protein serine/threonine kinase activity"/>
    <property type="evidence" value="ECO:0007669"/>
    <property type="project" value="UniProtKB-KW"/>
</dbReference>
<dbReference type="PANTHER" id="PTHR43289:SF6">
    <property type="entry name" value="SERINE_THREONINE-PROTEIN KINASE NEKL-3"/>
    <property type="match status" value="1"/>
</dbReference>
<dbReference type="PROSITE" id="PS00108">
    <property type="entry name" value="PROTEIN_KINASE_ST"/>
    <property type="match status" value="1"/>
</dbReference>
<organism evidence="8 9">
    <name type="scientific">Cupriavidus basilensis</name>
    <dbReference type="NCBI Taxonomy" id="68895"/>
    <lineage>
        <taxon>Bacteria</taxon>
        <taxon>Pseudomonadati</taxon>
        <taxon>Pseudomonadota</taxon>
        <taxon>Betaproteobacteria</taxon>
        <taxon>Burkholderiales</taxon>
        <taxon>Burkholderiaceae</taxon>
        <taxon>Cupriavidus</taxon>
    </lineage>
</organism>
<dbReference type="InterPro" id="IPR000719">
    <property type="entry name" value="Prot_kinase_dom"/>
</dbReference>